<proteinExistence type="predicted"/>
<gene>
    <name evidence="2" type="ORF">F2Q65_17325</name>
</gene>
<feature type="transmembrane region" description="Helical" evidence="1">
    <location>
        <begin position="32"/>
        <end position="50"/>
    </location>
</feature>
<dbReference type="EMBL" id="VWXX01000041">
    <property type="protein sequence ID" value="KAA6182733.1"/>
    <property type="molecule type" value="Genomic_DNA"/>
</dbReference>
<dbReference type="AlphaFoldDB" id="A0A5M8FCX3"/>
<protein>
    <submittedName>
        <fullName evidence="2">Uncharacterized protein</fullName>
    </submittedName>
</protein>
<dbReference type="RefSeq" id="WP_150094661.1">
    <property type="nucleotide sequence ID" value="NZ_VWXX01000041.1"/>
</dbReference>
<accession>A0A5M8FCX3</accession>
<evidence type="ECO:0000313" key="3">
    <source>
        <dbReference type="Proteomes" id="UP000322981"/>
    </source>
</evidence>
<evidence type="ECO:0000256" key="1">
    <source>
        <dbReference type="SAM" id="Phobius"/>
    </source>
</evidence>
<reference evidence="2 3" key="1">
    <citation type="submission" date="2019-09" db="EMBL/GenBank/DDBJ databases">
        <title>Whole-genome sequence of the purple sulfur bacterium Thiohalocapsa marina DSM 19078.</title>
        <authorList>
            <person name="Kyndt J.A."/>
            <person name="Meyer T.E."/>
        </authorList>
    </citation>
    <scope>NUCLEOTIDE SEQUENCE [LARGE SCALE GENOMIC DNA]</scope>
    <source>
        <strain evidence="2 3">DSM 19078</strain>
    </source>
</reference>
<evidence type="ECO:0000313" key="2">
    <source>
        <dbReference type="EMBL" id="KAA6182733.1"/>
    </source>
</evidence>
<comment type="caution">
    <text evidence="2">The sequence shown here is derived from an EMBL/GenBank/DDBJ whole genome shotgun (WGS) entry which is preliminary data.</text>
</comment>
<keyword evidence="1" id="KW-1133">Transmembrane helix</keyword>
<keyword evidence="1" id="KW-0812">Transmembrane</keyword>
<sequence>MNLLLWAAAIWLLFAILSAILSALLSITNATFRFLLFIILLPFAIPWALYKEHQQRKYIRSKSIQYQTHLAKRRMSLIRTDHYGDEDRSRWDAEMKYFLKHKVSPVPDQYLLPFGESRFIDDKDAMAIIDEVAKAGQLKRSASPADSD</sequence>
<organism evidence="2 3">
    <name type="scientific">Thiohalocapsa marina</name>
    <dbReference type="NCBI Taxonomy" id="424902"/>
    <lineage>
        <taxon>Bacteria</taxon>
        <taxon>Pseudomonadati</taxon>
        <taxon>Pseudomonadota</taxon>
        <taxon>Gammaproteobacteria</taxon>
        <taxon>Chromatiales</taxon>
        <taxon>Chromatiaceae</taxon>
        <taxon>Thiohalocapsa</taxon>
    </lineage>
</organism>
<dbReference type="Proteomes" id="UP000322981">
    <property type="component" value="Unassembled WGS sequence"/>
</dbReference>
<name>A0A5M8FCX3_9GAMM</name>
<keyword evidence="3" id="KW-1185">Reference proteome</keyword>
<keyword evidence="1" id="KW-0472">Membrane</keyword>